<reference evidence="1 2" key="1">
    <citation type="submission" date="2016-11" db="EMBL/GenBank/DDBJ databases">
        <title>Draft Genome Sequences of Nine Cyanobacterial Strains from Diverse Habitats.</title>
        <authorList>
            <person name="Zhu T."/>
            <person name="Hou S."/>
            <person name="Lu X."/>
            <person name="Hess W.R."/>
        </authorList>
    </citation>
    <scope>NUCLEOTIDE SEQUENCE [LARGE SCALE GENOMIC DNA]</scope>
    <source>
        <strain evidence="1 2">NIES-593</strain>
    </source>
</reference>
<dbReference type="PANTHER" id="PTHR30302">
    <property type="entry name" value="HYDROGENASE 1 MATURATION PROTEASE"/>
    <property type="match status" value="1"/>
</dbReference>
<proteinExistence type="predicted"/>
<dbReference type="PANTHER" id="PTHR30302:SF5">
    <property type="entry name" value="SLR1876 PROTEIN"/>
    <property type="match status" value="1"/>
</dbReference>
<accession>A0A1U7HHE5</accession>
<dbReference type="SUPFAM" id="SSF53163">
    <property type="entry name" value="HybD-like"/>
    <property type="match status" value="1"/>
</dbReference>
<dbReference type="CDD" id="cd06066">
    <property type="entry name" value="H2MP_NAD-link-bidir"/>
    <property type="match status" value="1"/>
</dbReference>
<keyword evidence="2" id="KW-1185">Reference proteome</keyword>
<evidence type="ECO:0008006" key="3">
    <source>
        <dbReference type="Google" id="ProtNLM"/>
    </source>
</evidence>
<organism evidence="1 2">
    <name type="scientific">Hydrococcus rivularis NIES-593</name>
    <dbReference type="NCBI Taxonomy" id="1921803"/>
    <lineage>
        <taxon>Bacteria</taxon>
        <taxon>Bacillati</taxon>
        <taxon>Cyanobacteriota</taxon>
        <taxon>Cyanophyceae</taxon>
        <taxon>Pleurocapsales</taxon>
        <taxon>Hydrococcaceae</taxon>
        <taxon>Hydrococcus</taxon>
    </lineage>
</organism>
<gene>
    <name evidence="1" type="ORF">NIES593_11195</name>
</gene>
<dbReference type="GO" id="GO:0004175">
    <property type="term" value="F:endopeptidase activity"/>
    <property type="evidence" value="ECO:0007669"/>
    <property type="project" value="TreeGrafter"/>
</dbReference>
<dbReference type="GO" id="GO:0016485">
    <property type="term" value="P:protein processing"/>
    <property type="evidence" value="ECO:0007669"/>
    <property type="project" value="TreeGrafter"/>
</dbReference>
<name>A0A1U7HHE5_9CYAN</name>
<dbReference type="RefSeq" id="WP_073599654.1">
    <property type="nucleotide sequence ID" value="NZ_MRCB01000011.1"/>
</dbReference>
<evidence type="ECO:0000313" key="2">
    <source>
        <dbReference type="Proteomes" id="UP000186868"/>
    </source>
</evidence>
<sequence length="163" mass="17781">MNNNLASTQSKVLIVGYGNDLRSDDGVGQEIAKVVARQNRVGVRSLWRHQLTPELAADIAETELVIFVDAYLASQMQDVQDVKICSVEPLDSGTPSSHSSDPRGVLLLARTVFGHCPPAWLIAVPGTNFELGESFSPTAQKGIKRALEQLDRLLETHRFTIAS</sequence>
<protein>
    <recommendedName>
        <fullName evidence="3">Hydrogenase maturation protease</fullName>
    </recommendedName>
</protein>
<dbReference type="Gene3D" id="3.40.50.1450">
    <property type="entry name" value="HybD-like"/>
    <property type="match status" value="1"/>
</dbReference>
<dbReference type="STRING" id="1921803.NIES593_11195"/>
<comment type="caution">
    <text evidence="1">The sequence shown here is derived from an EMBL/GenBank/DDBJ whole genome shotgun (WGS) entry which is preliminary data.</text>
</comment>
<dbReference type="OrthoDB" id="512922at2"/>
<dbReference type="AlphaFoldDB" id="A0A1U7HHE5"/>
<dbReference type="EMBL" id="MRCB01000011">
    <property type="protein sequence ID" value="OKH23022.1"/>
    <property type="molecule type" value="Genomic_DNA"/>
</dbReference>
<dbReference type="NCBIfam" id="TIGR00072">
    <property type="entry name" value="hydrog_prot"/>
    <property type="match status" value="1"/>
</dbReference>
<dbReference type="Proteomes" id="UP000186868">
    <property type="component" value="Unassembled WGS sequence"/>
</dbReference>
<dbReference type="InterPro" id="IPR023430">
    <property type="entry name" value="Pept_HybD-like_dom_sf"/>
</dbReference>
<evidence type="ECO:0000313" key="1">
    <source>
        <dbReference type="EMBL" id="OKH23022.1"/>
    </source>
</evidence>
<dbReference type="InterPro" id="IPR000671">
    <property type="entry name" value="Peptidase_A31"/>
</dbReference>
<dbReference type="GO" id="GO:0008047">
    <property type="term" value="F:enzyme activator activity"/>
    <property type="evidence" value="ECO:0007669"/>
    <property type="project" value="InterPro"/>
</dbReference>